<dbReference type="Proteomes" id="UP001358586">
    <property type="component" value="Chromosome 6"/>
</dbReference>
<keyword evidence="1" id="KW-0812">Transmembrane</keyword>
<name>A0ABR0PKH2_GOSAR</name>
<accession>A0ABR0PKH2</accession>
<keyword evidence="3" id="KW-1185">Reference proteome</keyword>
<keyword evidence="1" id="KW-1133">Transmembrane helix</keyword>
<evidence type="ECO:0000256" key="1">
    <source>
        <dbReference type="SAM" id="Phobius"/>
    </source>
</evidence>
<dbReference type="PANTHER" id="PTHR47481">
    <property type="match status" value="1"/>
</dbReference>
<sequence>MGEGVCLSLSSKVLRGFSLMVPLAFLILVSNSLHHLPMHAMANSEEYVTAPHDPQPVPSVPLPAPLFNVDTLKLDESNFIQWQQHVKLIIDGYELTEFVNGTLPIPSHFVPDQEGKLVLSSEFSLFHQHDKLLVSWLLSTISSPLLSCFTGMTTANDVWSTVHRLFTAVIRTKVSKIKHELHSIKKGHHILNSEKVEIVFAGLSSELDSMVTLTSFSSKPLPMRRLVDILLEYKNRQQKMALESPFQANRVGSTTSDPLFYWSTMAMRGGRAVFDGHRRNIQGRVQCQICGHFGHLAQ</sequence>
<comment type="caution">
    <text evidence="2">The sequence shown here is derived from an EMBL/GenBank/DDBJ whole genome shotgun (WGS) entry which is preliminary data.</text>
</comment>
<keyword evidence="1" id="KW-0472">Membrane</keyword>
<proteinExistence type="predicted"/>
<gene>
    <name evidence="2" type="ORF">PVK06_019570</name>
</gene>
<evidence type="ECO:0000313" key="3">
    <source>
        <dbReference type="Proteomes" id="UP001358586"/>
    </source>
</evidence>
<feature type="transmembrane region" description="Helical" evidence="1">
    <location>
        <begin position="13"/>
        <end position="33"/>
    </location>
</feature>
<dbReference type="EMBL" id="JARKNE010000006">
    <property type="protein sequence ID" value="KAK5824786.1"/>
    <property type="molecule type" value="Genomic_DNA"/>
</dbReference>
<dbReference type="PANTHER" id="PTHR47481:SF10">
    <property type="entry name" value="COPIA-LIKE POLYPROTEIN_RETROTRANSPOSON"/>
    <property type="match status" value="1"/>
</dbReference>
<reference evidence="2 3" key="1">
    <citation type="submission" date="2023-03" db="EMBL/GenBank/DDBJ databases">
        <title>WGS of Gossypium arboreum.</title>
        <authorList>
            <person name="Yu D."/>
        </authorList>
    </citation>
    <scope>NUCLEOTIDE SEQUENCE [LARGE SCALE GENOMIC DNA]</scope>
    <source>
        <tissue evidence="2">Leaf</tissue>
    </source>
</reference>
<evidence type="ECO:0000313" key="2">
    <source>
        <dbReference type="EMBL" id="KAK5824786.1"/>
    </source>
</evidence>
<organism evidence="2 3">
    <name type="scientific">Gossypium arboreum</name>
    <name type="common">Tree cotton</name>
    <name type="synonym">Gossypium nanking</name>
    <dbReference type="NCBI Taxonomy" id="29729"/>
    <lineage>
        <taxon>Eukaryota</taxon>
        <taxon>Viridiplantae</taxon>
        <taxon>Streptophyta</taxon>
        <taxon>Embryophyta</taxon>
        <taxon>Tracheophyta</taxon>
        <taxon>Spermatophyta</taxon>
        <taxon>Magnoliopsida</taxon>
        <taxon>eudicotyledons</taxon>
        <taxon>Gunneridae</taxon>
        <taxon>Pentapetalae</taxon>
        <taxon>rosids</taxon>
        <taxon>malvids</taxon>
        <taxon>Malvales</taxon>
        <taxon>Malvaceae</taxon>
        <taxon>Malvoideae</taxon>
        <taxon>Gossypium</taxon>
    </lineage>
</organism>
<protein>
    <submittedName>
        <fullName evidence="2">Uncharacterized protein</fullName>
    </submittedName>
</protein>